<feature type="compositionally biased region" description="Basic residues" evidence="1">
    <location>
        <begin position="90"/>
        <end position="104"/>
    </location>
</feature>
<feature type="region of interest" description="Disordered" evidence="1">
    <location>
        <begin position="145"/>
        <end position="166"/>
    </location>
</feature>
<evidence type="ECO:0000313" key="2">
    <source>
        <dbReference type="EMBL" id="GMF29272.1"/>
    </source>
</evidence>
<feature type="compositionally biased region" description="Basic and acidic residues" evidence="1">
    <location>
        <begin position="147"/>
        <end position="159"/>
    </location>
</feature>
<reference evidence="2" key="1">
    <citation type="submission" date="2023-04" db="EMBL/GenBank/DDBJ databases">
        <title>Phytophthora lilii NBRC 32176.</title>
        <authorList>
            <person name="Ichikawa N."/>
            <person name="Sato H."/>
            <person name="Tonouchi N."/>
        </authorList>
    </citation>
    <scope>NUCLEOTIDE SEQUENCE</scope>
    <source>
        <strain evidence="2">NBRC 32176</strain>
    </source>
</reference>
<keyword evidence="3" id="KW-1185">Reference proteome</keyword>
<dbReference type="Proteomes" id="UP001165083">
    <property type="component" value="Unassembled WGS sequence"/>
</dbReference>
<proteinExistence type="predicted"/>
<dbReference type="AlphaFoldDB" id="A0A9W6UC34"/>
<evidence type="ECO:0000313" key="3">
    <source>
        <dbReference type="Proteomes" id="UP001165083"/>
    </source>
</evidence>
<feature type="compositionally biased region" description="Polar residues" evidence="1">
    <location>
        <begin position="65"/>
        <end position="74"/>
    </location>
</feature>
<dbReference type="OrthoDB" id="107642at2759"/>
<gene>
    <name evidence="2" type="ORF">Plil01_001240500</name>
</gene>
<feature type="compositionally biased region" description="Basic and acidic residues" evidence="1">
    <location>
        <begin position="75"/>
        <end position="89"/>
    </location>
</feature>
<accession>A0A9W6UC34</accession>
<protein>
    <submittedName>
        <fullName evidence="2">Unnamed protein product</fullName>
    </submittedName>
</protein>
<sequence>MGAKSSKPPPRKIEPETTAVEVFEDPAPEAPRENSNHKKQKGAAAPAQGGSTHVVRGIGEPPPQTNTSDATNKTADGHTSGDKQKDEKPKKKRKRSKKDKRKALPLKLVRAQTQLNELKNVKPLLQQSPQARQQHFEQIKDAYALDEEAKKAPPPDLRSRFFSFEN</sequence>
<dbReference type="EMBL" id="BSXW01000765">
    <property type="protein sequence ID" value="GMF29272.1"/>
    <property type="molecule type" value="Genomic_DNA"/>
</dbReference>
<organism evidence="2 3">
    <name type="scientific">Phytophthora lilii</name>
    <dbReference type="NCBI Taxonomy" id="2077276"/>
    <lineage>
        <taxon>Eukaryota</taxon>
        <taxon>Sar</taxon>
        <taxon>Stramenopiles</taxon>
        <taxon>Oomycota</taxon>
        <taxon>Peronosporomycetes</taxon>
        <taxon>Peronosporales</taxon>
        <taxon>Peronosporaceae</taxon>
        <taxon>Phytophthora</taxon>
    </lineage>
</organism>
<evidence type="ECO:0000256" key="1">
    <source>
        <dbReference type="SAM" id="MobiDB-lite"/>
    </source>
</evidence>
<name>A0A9W6UC34_9STRA</name>
<feature type="region of interest" description="Disordered" evidence="1">
    <location>
        <begin position="1"/>
        <end position="109"/>
    </location>
</feature>
<comment type="caution">
    <text evidence="2">The sequence shown here is derived from an EMBL/GenBank/DDBJ whole genome shotgun (WGS) entry which is preliminary data.</text>
</comment>